<dbReference type="PROSITE" id="PS51257">
    <property type="entry name" value="PROKAR_LIPOPROTEIN"/>
    <property type="match status" value="1"/>
</dbReference>
<proteinExistence type="inferred from homology"/>
<feature type="domain" description="RagB/SusD" evidence="7">
    <location>
        <begin position="298"/>
        <end position="494"/>
    </location>
</feature>
<dbReference type="Pfam" id="PF14322">
    <property type="entry name" value="SusD-like_3"/>
    <property type="match status" value="1"/>
</dbReference>
<comment type="caution">
    <text evidence="9">The sequence shown here is derived from an EMBL/GenBank/DDBJ whole genome shotgun (WGS) entry which is preliminary data.</text>
</comment>
<dbReference type="EMBL" id="JACCCY010000004">
    <property type="protein sequence ID" value="NYI50774.1"/>
    <property type="molecule type" value="Genomic_DNA"/>
</dbReference>
<evidence type="ECO:0000256" key="3">
    <source>
        <dbReference type="ARBA" id="ARBA00022729"/>
    </source>
</evidence>
<dbReference type="RefSeq" id="WP_179400203.1">
    <property type="nucleotide sequence ID" value="NZ_JACCCY010000004.1"/>
</dbReference>
<evidence type="ECO:0000256" key="4">
    <source>
        <dbReference type="ARBA" id="ARBA00023136"/>
    </source>
</evidence>
<dbReference type="SUPFAM" id="SSF48452">
    <property type="entry name" value="TPR-like"/>
    <property type="match status" value="1"/>
</dbReference>
<dbReference type="InterPro" id="IPR012944">
    <property type="entry name" value="SusD_RagB_dom"/>
</dbReference>
<evidence type="ECO:0000256" key="2">
    <source>
        <dbReference type="ARBA" id="ARBA00006275"/>
    </source>
</evidence>
<comment type="similarity">
    <text evidence="2">Belongs to the SusD family.</text>
</comment>
<comment type="subcellular location">
    <subcellularLocation>
        <location evidence="1">Cell outer membrane</location>
    </subcellularLocation>
</comment>
<keyword evidence="4" id="KW-0472">Membrane</keyword>
<feature type="signal peptide" evidence="6">
    <location>
        <begin position="1"/>
        <end position="19"/>
    </location>
</feature>
<organism evidence="9 10">
    <name type="scientific">Macellibacteroides fermentans</name>
    <dbReference type="NCBI Taxonomy" id="879969"/>
    <lineage>
        <taxon>Bacteria</taxon>
        <taxon>Pseudomonadati</taxon>
        <taxon>Bacteroidota</taxon>
        <taxon>Bacteroidia</taxon>
        <taxon>Bacteroidales</taxon>
        <taxon>Porphyromonadaceae</taxon>
        <taxon>Macellibacteroides</taxon>
    </lineage>
</organism>
<evidence type="ECO:0000256" key="5">
    <source>
        <dbReference type="ARBA" id="ARBA00023237"/>
    </source>
</evidence>
<evidence type="ECO:0000256" key="6">
    <source>
        <dbReference type="SAM" id="SignalP"/>
    </source>
</evidence>
<feature type="chain" id="PRO_5034936386" evidence="6">
    <location>
        <begin position="20"/>
        <end position="494"/>
    </location>
</feature>
<evidence type="ECO:0000313" key="10">
    <source>
        <dbReference type="Proteomes" id="UP000574332"/>
    </source>
</evidence>
<gene>
    <name evidence="9" type="ORF">F5613_002936</name>
</gene>
<keyword evidence="10" id="KW-1185">Reference proteome</keyword>
<evidence type="ECO:0000256" key="1">
    <source>
        <dbReference type="ARBA" id="ARBA00004442"/>
    </source>
</evidence>
<evidence type="ECO:0000259" key="7">
    <source>
        <dbReference type="Pfam" id="PF07980"/>
    </source>
</evidence>
<feature type="domain" description="SusD-like N-terminal" evidence="8">
    <location>
        <begin position="83"/>
        <end position="226"/>
    </location>
</feature>
<dbReference type="Pfam" id="PF07980">
    <property type="entry name" value="SusD_RagB"/>
    <property type="match status" value="1"/>
</dbReference>
<sequence>MKKLLYSLLLVCSMSSCMNLESEMYDVINPGIFPVNDVDADALVTSAAYSPFRSNWYSGIFSTASGVQIIGDMTTDLADCQWGGTVWEPLTDHAWTPDHSYVGRFYINHVRDISKMTLTMERVSQIEMAEDKKNIFLAELHCGRGWLAYLLYDWYGPIPVATLDELKNPLEDKIIPRPTKEEMVKFIEMELLEAAKVLPANYDRNSQNYGRFTKGLAYTVLMKLYMHEKQWDKAEKIGRELTKSEYGYDLVQSSYKDIFTLENEKNAEIIWACQSDRSVNQQLWLAHALPSQYPTKNLSIQKWNGYRVPWEFYNTFEKEDNRFDVLVGDFTGSDGIRYNQANKDKYNVLFLGAIPVKYGEDPIATGEESQVDWVIYRYADVITLLSEAIVRNGNAVTQEAVSLLNRVRIRAGLQAYSSSQFVSVDDFLDKLLLERGHEFWFEGVRRSDLIRHGKYIQYAKDRGSLTTKPEYVLFPIPQSVINEGKGIIIQNTGY</sequence>
<reference evidence="9 10" key="1">
    <citation type="submission" date="2020-07" db="EMBL/GenBank/DDBJ databases">
        <title>Genomic Encyclopedia of Type Strains, Phase IV (KMG-IV): sequencing the most valuable type-strain genomes for metagenomic binning, comparative biology and taxonomic classification.</title>
        <authorList>
            <person name="Goeker M."/>
        </authorList>
    </citation>
    <scope>NUCLEOTIDE SEQUENCE [LARGE SCALE GENOMIC DNA]</scope>
    <source>
        <strain evidence="9 10">DSM 23697</strain>
    </source>
</reference>
<keyword evidence="5" id="KW-0998">Cell outer membrane</keyword>
<dbReference type="InterPro" id="IPR011990">
    <property type="entry name" value="TPR-like_helical_dom_sf"/>
</dbReference>
<accession>A0A8E1ZYE3</accession>
<evidence type="ECO:0000313" key="9">
    <source>
        <dbReference type="EMBL" id="NYI50774.1"/>
    </source>
</evidence>
<protein>
    <submittedName>
        <fullName evidence="9">Frataxin-like iron-binding protein CyaY</fullName>
    </submittedName>
</protein>
<dbReference type="Gene3D" id="1.25.40.390">
    <property type="match status" value="1"/>
</dbReference>
<dbReference type="Proteomes" id="UP000574332">
    <property type="component" value="Unassembled WGS sequence"/>
</dbReference>
<keyword evidence="3 6" id="KW-0732">Signal</keyword>
<dbReference type="InterPro" id="IPR033985">
    <property type="entry name" value="SusD-like_N"/>
</dbReference>
<evidence type="ECO:0000259" key="8">
    <source>
        <dbReference type="Pfam" id="PF14322"/>
    </source>
</evidence>
<dbReference type="GO" id="GO:0009279">
    <property type="term" value="C:cell outer membrane"/>
    <property type="evidence" value="ECO:0007669"/>
    <property type="project" value="UniProtKB-SubCell"/>
</dbReference>
<name>A0A8E1ZYE3_9PORP</name>
<dbReference type="AlphaFoldDB" id="A0A8E1ZYE3"/>